<keyword evidence="13" id="KW-1185">Reference proteome</keyword>
<keyword evidence="5" id="KW-0336">GPI-anchor</keyword>
<keyword evidence="7" id="KW-1015">Disulfide bond</keyword>
<organism evidence="12 14">
    <name type="scientific">Claviceps arundinis</name>
    <dbReference type="NCBI Taxonomy" id="1623583"/>
    <lineage>
        <taxon>Eukaryota</taxon>
        <taxon>Fungi</taxon>
        <taxon>Dikarya</taxon>
        <taxon>Ascomycota</taxon>
        <taxon>Pezizomycotina</taxon>
        <taxon>Sordariomycetes</taxon>
        <taxon>Hypocreomycetidae</taxon>
        <taxon>Hypocreales</taxon>
        <taxon>Clavicipitaceae</taxon>
        <taxon>Claviceps</taxon>
    </lineage>
</organism>
<name>A0A9P7SQI5_9HYPO</name>
<dbReference type="GO" id="GO:0098552">
    <property type="term" value="C:side of membrane"/>
    <property type="evidence" value="ECO:0007669"/>
    <property type="project" value="UniProtKB-KW"/>
</dbReference>
<accession>A0A9P7SQI5</accession>
<evidence type="ECO:0000256" key="4">
    <source>
        <dbReference type="ARBA" id="ARBA00022525"/>
    </source>
</evidence>
<comment type="subcellular location">
    <subcellularLocation>
        <location evidence="1">Membrane</location>
        <topology evidence="1">Lipid-anchor</topology>
        <topology evidence="1">GPI-anchor</topology>
    </subcellularLocation>
    <subcellularLocation>
        <location evidence="2">Secreted</location>
    </subcellularLocation>
</comment>
<feature type="signal peptide" evidence="9">
    <location>
        <begin position="1"/>
        <end position="16"/>
    </location>
</feature>
<evidence type="ECO:0000256" key="2">
    <source>
        <dbReference type="ARBA" id="ARBA00004613"/>
    </source>
</evidence>
<evidence type="ECO:0000256" key="7">
    <source>
        <dbReference type="ARBA" id="ARBA00023157"/>
    </source>
</evidence>
<evidence type="ECO:0000259" key="10">
    <source>
        <dbReference type="Pfam" id="PF05730"/>
    </source>
</evidence>
<sequence length="120" mass="13732">MHLLFLFTLFILLTLGPSPFSCQNFKEGKIRKDKYRPWATKKLPDCAVPCMEELFNDVIGCSLDDKNCVCDPSNLDRASVSTMCFVDHCYVSQVATMRKELQKKCALWTQENEDDADGRL</sequence>
<proteinExistence type="inferred from homology"/>
<evidence type="ECO:0000313" key="13">
    <source>
        <dbReference type="Proteomes" id="UP000742024"/>
    </source>
</evidence>
<comment type="similarity">
    <text evidence="3">Belongs to the RBT5 family.</text>
</comment>
<evidence type="ECO:0000313" key="14">
    <source>
        <dbReference type="Proteomes" id="UP000784919"/>
    </source>
</evidence>
<protein>
    <recommendedName>
        <fullName evidence="10">CFEM domain-containing protein</fullName>
    </recommendedName>
</protein>
<evidence type="ECO:0000256" key="9">
    <source>
        <dbReference type="SAM" id="SignalP"/>
    </source>
</evidence>
<gene>
    <name evidence="12" type="ORF">E4U56_000769</name>
    <name evidence="11" type="ORF">E4U57_000563</name>
</gene>
<dbReference type="InterPro" id="IPR008427">
    <property type="entry name" value="Extracellular_membr_CFEM_dom"/>
</dbReference>
<keyword evidence="5" id="KW-0472">Membrane</keyword>
<dbReference type="EMBL" id="SRPS01000119">
    <property type="protein sequence ID" value="KAG5967549.1"/>
    <property type="molecule type" value="Genomic_DNA"/>
</dbReference>
<keyword evidence="8" id="KW-0449">Lipoprotein</keyword>
<keyword evidence="6 9" id="KW-0732">Signal</keyword>
<evidence type="ECO:0000256" key="8">
    <source>
        <dbReference type="ARBA" id="ARBA00023288"/>
    </source>
</evidence>
<comment type="caution">
    <text evidence="12">The sequence shown here is derived from an EMBL/GenBank/DDBJ whole genome shotgun (WGS) entry which is preliminary data.</text>
</comment>
<keyword evidence="4" id="KW-0964">Secreted</keyword>
<dbReference type="Pfam" id="PF05730">
    <property type="entry name" value="CFEM"/>
    <property type="match status" value="1"/>
</dbReference>
<feature type="chain" id="PRO_5040443207" description="CFEM domain-containing protein" evidence="9">
    <location>
        <begin position="17"/>
        <end position="120"/>
    </location>
</feature>
<keyword evidence="5" id="KW-0325">Glycoprotein</keyword>
<dbReference type="OrthoDB" id="10317567at2759"/>
<evidence type="ECO:0000313" key="12">
    <source>
        <dbReference type="EMBL" id="KAG5967549.1"/>
    </source>
</evidence>
<evidence type="ECO:0000256" key="5">
    <source>
        <dbReference type="ARBA" id="ARBA00022622"/>
    </source>
</evidence>
<feature type="domain" description="CFEM" evidence="10">
    <location>
        <begin position="41"/>
        <end position="106"/>
    </location>
</feature>
<evidence type="ECO:0000256" key="3">
    <source>
        <dbReference type="ARBA" id="ARBA00010031"/>
    </source>
</evidence>
<dbReference type="Proteomes" id="UP000742024">
    <property type="component" value="Unassembled WGS sequence"/>
</dbReference>
<dbReference type="GO" id="GO:0005576">
    <property type="term" value="C:extracellular region"/>
    <property type="evidence" value="ECO:0007669"/>
    <property type="project" value="UniProtKB-SubCell"/>
</dbReference>
<evidence type="ECO:0000256" key="1">
    <source>
        <dbReference type="ARBA" id="ARBA00004589"/>
    </source>
</evidence>
<dbReference type="EMBL" id="SRPR01000116">
    <property type="protein sequence ID" value="KAG5959598.1"/>
    <property type="molecule type" value="Genomic_DNA"/>
</dbReference>
<dbReference type="Proteomes" id="UP000784919">
    <property type="component" value="Unassembled WGS sequence"/>
</dbReference>
<evidence type="ECO:0000256" key="6">
    <source>
        <dbReference type="ARBA" id="ARBA00022729"/>
    </source>
</evidence>
<dbReference type="AlphaFoldDB" id="A0A9P7SQI5"/>
<evidence type="ECO:0000313" key="11">
    <source>
        <dbReference type="EMBL" id="KAG5959598.1"/>
    </source>
</evidence>
<reference evidence="12 13" key="1">
    <citation type="journal article" date="2020" name="bioRxiv">
        <title>Whole genome comparisons of ergot fungi reveals the divergence and evolution of species within the genus Claviceps are the result of varying mechanisms driving genome evolution and host range expansion.</title>
        <authorList>
            <person name="Wyka S.A."/>
            <person name="Mondo S.J."/>
            <person name="Liu M."/>
            <person name="Dettman J."/>
            <person name="Nalam V."/>
            <person name="Broders K.D."/>
        </authorList>
    </citation>
    <scope>NUCLEOTIDE SEQUENCE</scope>
    <source>
        <strain evidence="12">CCC 1102</strain>
        <strain evidence="11 13">LM583</strain>
    </source>
</reference>